<dbReference type="InterPro" id="IPR002933">
    <property type="entry name" value="Peptidase_M20"/>
</dbReference>
<proteinExistence type="inferred from homology"/>
<dbReference type="Gene3D" id="3.30.70.360">
    <property type="match status" value="1"/>
</dbReference>
<dbReference type="NCBIfam" id="NF006771">
    <property type="entry name" value="PRK09290.1-5"/>
    <property type="match status" value="1"/>
</dbReference>
<dbReference type="RefSeq" id="WP_342324135.1">
    <property type="nucleotide sequence ID" value="NZ_CP151800.1"/>
</dbReference>
<protein>
    <submittedName>
        <fullName evidence="4">Zn-dependent hydrolase</fullName>
    </submittedName>
</protein>
<dbReference type="EMBL" id="CP151800">
    <property type="protein sequence ID" value="WZV99587.1"/>
    <property type="molecule type" value="Genomic_DNA"/>
</dbReference>
<feature type="domain" description="Peptidase M20 dimerisation" evidence="3">
    <location>
        <begin position="224"/>
        <end position="319"/>
    </location>
</feature>
<accession>A0ABZ3B9J1</accession>
<dbReference type="SUPFAM" id="SSF53187">
    <property type="entry name" value="Zn-dependent exopeptidases"/>
    <property type="match status" value="1"/>
</dbReference>
<name>A0ABZ3B9J1_9ENTR</name>
<keyword evidence="2 4" id="KW-0378">Hydrolase</keyword>
<dbReference type="NCBIfam" id="NF006769">
    <property type="entry name" value="PRK09290.1-3"/>
    <property type="match status" value="1"/>
</dbReference>
<evidence type="ECO:0000313" key="4">
    <source>
        <dbReference type="EMBL" id="WZV99587.1"/>
    </source>
</evidence>
<evidence type="ECO:0000256" key="2">
    <source>
        <dbReference type="ARBA" id="ARBA00022801"/>
    </source>
</evidence>
<dbReference type="PIRSF" id="PIRSF001235">
    <property type="entry name" value="Amidase_carbamoylase"/>
    <property type="match status" value="1"/>
</dbReference>
<evidence type="ECO:0000313" key="5">
    <source>
        <dbReference type="Proteomes" id="UP001466893"/>
    </source>
</evidence>
<dbReference type="GO" id="GO:0016787">
    <property type="term" value="F:hydrolase activity"/>
    <property type="evidence" value="ECO:0007669"/>
    <property type="project" value="UniProtKB-KW"/>
</dbReference>
<keyword evidence="5" id="KW-1185">Reference proteome</keyword>
<reference evidence="4 5" key="1">
    <citation type="submission" date="2024-04" db="EMBL/GenBank/DDBJ databases">
        <title>Kosakonia calanthae sp. nov., a halophilic bacterium isolated from leaves of Calanthe tiplacata.</title>
        <authorList>
            <person name="Wu P."/>
        </authorList>
    </citation>
    <scope>NUCLEOTIDE SEQUENCE [LARGE SCALE GENOMIC DNA]</scope>
    <source>
        <strain evidence="4 5">BYX6</strain>
    </source>
</reference>
<gene>
    <name evidence="4" type="ORF">AAEY27_06815</name>
</gene>
<dbReference type="CDD" id="cd03884">
    <property type="entry name" value="M20_bAS"/>
    <property type="match status" value="1"/>
</dbReference>
<dbReference type="InterPro" id="IPR010158">
    <property type="entry name" value="Amidase_Cbmase"/>
</dbReference>
<dbReference type="Proteomes" id="UP001466893">
    <property type="component" value="Chromosome"/>
</dbReference>
<evidence type="ECO:0000259" key="3">
    <source>
        <dbReference type="Pfam" id="PF07687"/>
    </source>
</evidence>
<sequence>MTSDVLNSDAQTLADCRINGERLWDSLMELAKIGATPKGGCCRLTLTDLDRQGRDLVIGWGKAAGLSITIDKIGNVFMRREGRNPNLPPVVAGSHIDTQPTGGKFDGNFGVLAALEVVRTLNDLQIETEAPVEVVFWTNEEGSRFVPVMMGSGVFAGVFPLEKTYAATDTDGKTVLQELEKIGYVGPQTPGDHPIAAYFEAHIEQGPILEEEEKVIGVVQGVLGIRWYDCTVTGMESHAGPTPMHLRQDALQVATRIMQEVVAIAGRSEQGRGTVGMVQVHPNSRNVVPGEVKFSVDMRNISDAAVDLMDAQLQAFIETVVQESGLSVKLEQVSHFSAVPFDTDCQRAIARAAQQLGYPSRPIVSGAGHDAVYMSYLAPTGMIFIPCKDGISHNEIEYSSPEHVTAGANVLLQVVMEYAKVG</sequence>
<dbReference type="PANTHER" id="PTHR32494">
    <property type="entry name" value="ALLANTOATE DEIMINASE-RELATED"/>
    <property type="match status" value="1"/>
</dbReference>
<dbReference type="SUPFAM" id="SSF55031">
    <property type="entry name" value="Bacterial exopeptidase dimerisation domain"/>
    <property type="match status" value="1"/>
</dbReference>
<dbReference type="Gene3D" id="3.40.630.10">
    <property type="entry name" value="Zn peptidases"/>
    <property type="match status" value="1"/>
</dbReference>
<dbReference type="Pfam" id="PF01546">
    <property type="entry name" value="Peptidase_M20"/>
    <property type="match status" value="1"/>
</dbReference>
<evidence type="ECO:0000256" key="1">
    <source>
        <dbReference type="ARBA" id="ARBA00006153"/>
    </source>
</evidence>
<comment type="similarity">
    <text evidence="1">Belongs to the peptidase M20 family.</text>
</comment>
<dbReference type="NCBIfam" id="TIGR01879">
    <property type="entry name" value="hydantase"/>
    <property type="match status" value="1"/>
</dbReference>
<dbReference type="Pfam" id="PF07687">
    <property type="entry name" value="M20_dimer"/>
    <property type="match status" value="1"/>
</dbReference>
<dbReference type="InterPro" id="IPR036264">
    <property type="entry name" value="Bact_exopeptidase_dim_dom"/>
</dbReference>
<organism evidence="4 5">
    <name type="scientific">Kosakonia calanthes</name>
    <dbReference type="NCBI Taxonomy" id="3139408"/>
    <lineage>
        <taxon>Bacteria</taxon>
        <taxon>Pseudomonadati</taxon>
        <taxon>Pseudomonadota</taxon>
        <taxon>Gammaproteobacteria</taxon>
        <taxon>Enterobacterales</taxon>
        <taxon>Enterobacteriaceae</taxon>
        <taxon>Kosakonia</taxon>
    </lineage>
</organism>
<dbReference type="PANTHER" id="PTHR32494:SF5">
    <property type="entry name" value="ALLANTOATE AMIDOHYDROLASE"/>
    <property type="match status" value="1"/>
</dbReference>
<dbReference type="NCBIfam" id="NF009527">
    <property type="entry name" value="PRK12891.1"/>
    <property type="match status" value="1"/>
</dbReference>
<dbReference type="InterPro" id="IPR011650">
    <property type="entry name" value="Peptidase_M20_dimer"/>
</dbReference>